<dbReference type="Gene3D" id="3.40.50.620">
    <property type="entry name" value="HUPs"/>
    <property type="match status" value="1"/>
</dbReference>
<dbReference type="GO" id="GO:0004359">
    <property type="term" value="F:glutaminase activity"/>
    <property type="evidence" value="ECO:0007669"/>
    <property type="project" value="InterPro"/>
</dbReference>
<dbReference type="Gene3D" id="3.60.110.10">
    <property type="entry name" value="Carbon-nitrogen hydrolase"/>
    <property type="match status" value="1"/>
</dbReference>
<sequence length="241" mass="26580">MAPLTDTAGETFGNLYAYANLRGCDSERACFDGGGMVAFRGKLICCLQQFGLAETELARVVVDVRTIRANRTVSRSFGREATVELATEKGYPIIEVPFALCTLHITRSDEYPLYSFGDPTLALTSHPPLSPLPDVPKPIQVQNVSNLDTDGSSAAIPRLHQFIHSKNFFFSAEEEIALGPSLWLWDMLRRSKSGGFFLCLSGGLDSSSVACIVYSMCIQGPMHFLKHILQYPVDLHDWILS</sequence>
<organism evidence="2 3">
    <name type="scientific">Protopolystoma xenopodis</name>
    <dbReference type="NCBI Taxonomy" id="117903"/>
    <lineage>
        <taxon>Eukaryota</taxon>
        <taxon>Metazoa</taxon>
        <taxon>Spiralia</taxon>
        <taxon>Lophotrochozoa</taxon>
        <taxon>Platyhelminthes</taxon>
        <taxon>Monogenea</taxon>
        <taxon>Polyopisthocotylea</taxon>
        <taxon>Polystomatidea</taxon>
        <taxon>Polystomatidae</taxon>
        <taxon>Protopolystoma</taxon>
    </lineage>
</organism>
<dbReference type="GO" id="GO:0005737">
    <property type="term" value="C:cytoplasm"/>
    <property type="evidence" value="ECO:0007669"/>
    <property type="project" value="InterPro"/>
</dbReference>
<dbReference type="GO" id="GO:0009435">
    <property type="term" value="P:NAD+ biosynthetic process"/>
    <property type="evidence" value="ECO:0007669"/>
    <property type="project" value="InterPro"/>
</dbReference>
<keyword evidence="1" id="KW-0436">Ligase</keyword>
<evidence type="ECO:0000313" key="3">
    <source>
        <dbReference type="Proteomes" id="UP000784294"/>
    </source>
</evidence>
<dbReference type="EMBL" id="CAAALY010246965">
    <property type="protein sequence ID" value="VEL34092.1"/>
    <property type="molecule type" value="Genomic_DNA"/>
</dbReference>
<gene>
    <name evidence="2" type="ORF">PXEA_LOCUS27532</name>
</gene>
<dbReference type="AlphaFoldDB" id="A0A448XDE6"/>
<dbReference type="SUPFAM" id="SSF52402">
    <property type="entry name" value="Adenine nucleotide alpha hydrolases-like"/>
    <property type="match status" value="1"/>
</dbReference>
<evidence type="ECO:0008006" key="4">
    <source>
        <dbReference type="Google" id="ProtNLM"/>
    </source>
</evidence>
<evidence type="ECO:0000256" key="1">
    <source>
        <dbReference type="ARBA" id="ARBA00022598"/>
    </source>
</evidence>
<dbReference type="PANTHER" id="PTHR23090:SF9">
    <property type="entry name" value="GLUTAMINE-DEPENDENT NAD(+) SYNTHETASE"/>
    <property type="match status" value="1"/>
</dbReference>
<accession>A0A448XDE6</accession>
<dbReference type="GO" id="GO:0003952">
    <property type="term" value="F:NAD+ synthase (glutamine-hydrolyzing) activity"/>
    <property type="evidence" value="ECO:0007669"/>
    <property type="project" value="InterPro"/>
</dbReference>
<proteinExistence type="predicted"/>
<dbReference type="InterPro" id="IPR003694">
    <property type="entry name" value="NAD_synthase"/>
</dbReference>
<dbReference type="InterPro" id="IPR014729">
    <property type="entry name" value="Rossmann-like_a/b/a_fold"/>
</dbReference>
<comment type="caution">
    <text evidence="2">The sequence shown here is derived from an EMBL/GenBank/DDBJ whole genome shotgun (WGS) entry which is preliminary data.</text>
</comment>
<keyword evidence="3" id="KW-1185">Reference proteome</keyword>
<name>A0A448XDE6_9PLAT</name>
<protein>
    <recommendedName>
        <fullName evidence="4">NAD/GMP synthase domain-containing protein</fullName>
    </recommendedName>
</protein>
<dbReference type="PANTHER" id="PTHR23090">
    <property type="entry name" value="NH 3 /GLUTAMINE-DEPENDENT NAD + SYNTHETASE"/>
    <property type="match status" value="1"/>
</dbReference>
<dbReference type="Proteomes" id="UP000784294">
    <property type="component" value="Unassembled WGS sequence"/>
</dbReference>
<dbReference type="InterPro" id="IPR036526">
    <property type="entry name" value="C-N_Hydrolase_sf"/>
</dbReference>
<evidence type="ECO:0000313" key="2">
    <source>
        <dbReference type="EMBL" id="VEL34092.1"/>
    </source>
</evidence>
<dbReference type="OrthoDB" id="2020662at2759"/>
<reference evidence="2" key="1">
    <citation type="submission" date="2018-11" db="EMBL/GenBank/DDBJ databases">
        <authorList>
            <consortium name="Pathogen Informatics"/>
        </authorList>
    </citation>
    <scope>NUCLEOTIDE SEQUENCE</scope>
</reference>